<accession>A0ABV7FE34</accession>
<dbReference type="Pfam" id="PF13621">
    <property type="entry name" value="Cupin_8"/>
    <property type="match status" value="1"/>
</dbReference>
<proteinExistence type="predicted"/>
<evidence type="ECO:0000313" key="3">
    <source>
        <dbReference type="Proteomes" id="UP001595555"/>
    </source>
</evidence>
<dbReference type="PANTHER" id="PTHR12461">
    <property type="entry name" value="HYPOXIA-INDUCIBLE FACTOR 1 ALPHA INHIBITOR-RELATED"/>
    <property type="match status" value="1"/>
</dbReference>
<sequence length="343" mass="38338">MNSETVPRQTCASIQVIDCGSRFVLDEKVLLSNEPILLRNLVSTWPVVEKARISSAAAVAYLLQFYSGIDVVEVQGDASIKGRIAYTEDFKQLNCVASKKALHEVFADIDTAAQQIEPPLCYMGTTAINTLLPGFSDTNKLNLDSRNASAFMWIGNRSCVPAHFDLPDNIACNIVGRRRFTLFPPDQLPNLYIGPLDFTPAGQAISLVDVRCPDLEKFPKYSLALQAAKVVELEPGDALFLPSMWWHNVEGLEDLNILVNYWWRQSPAFMGSPADVLEMALLSMRDLPESQKHAWKGLLDYYVFNNSPDKVEHIPEHVRGSVGELNETLARKIKAKVLARFNR</sequence>
<evidence type="ECO:0000259" key="1">
    <source>
        <dbReference type="PROSITE" id="PS51184"/>
    </source>
</evidence>
<organism evidence="2 3">
    <name type="scientific">Cellvibrio fontiphilus</name>
    <dbReference type="NCBI Taxonomy" id="1815559"/>
    <lineage>
        <taxon>Bacteria</taxon>
        <taxon>Pseudomonadati</taxon>
        <taxon>Pseudomonadota</taxon>
        <taxon>Gammaproteobacteria</taxon>
        <taxon>Cellvibrionales</taxon>
        <taxon>Cellvibrionaceae</taxon>
        <taxon>Cellvibrio</taxon>
    </lineage>
</organism>
<feature type="domain" description="JmjC" evidence="1">
    <location>
        <begin position="121"/>
        <end position="278"/>
    </location>
</feature>
<dbReference type="RefSeq" id="WP_378115867.1">
    <property type="nucleotide sequence ID" value="NZ_JBHRTF010000002.1"/>
</dbReference>
<comment type="caution">
    <text evidence="2">The sequence shown here is derived from an EMBL/GenBank/DDBJ whole genome shotgun (WGS) entry which is preliminary data.</text>
</comment>
<dbReference type="SMART" id="SM00558">
    <property type="entry name" value="JmjC"/>
    <property type="match status" value="1"/>
</dbReference>
<evidence type="ECO:0000313" key="2">
    <source>
        <dbReference type="EMBL" id="MFC3114484.1"/>
    </source>
</evidence>
<dbReference type="PROSITE" id="PS51184">
    <property type="entry name" value="JMJC"/>
    <property type="match status" value="1"/>
</dbReference>
<dbReference type="SUPFAM" id="SSF51197">
    <property type="entry name" value="Clavaminate synthase-like"/>
    <property type="match status" value="1"/>
</dbReference>
<gene>
    <name evidence="2" type="ORF">ACFODX_02880</name>
</gene>
<dbReference type="EMBL" id="JBHRTF010000002">
    <property type="protein sequence ID" value="MFC3114484.1"/>
    <property type="molecule type" value="Genomic_DNA"/>
</dbReference>
<dbReference type="InterPro" id="IPR041667">
    <property type="entry name" value="Cupin_8"/>
</dbReference>
<dbReference type="PANTHER" id="PTHR12461:SF105">
    <property type="entry name" value="HYPOXIA-INDUCIBLE FACTOR 1-ALPHA INHIBITOR"/>
    <property type="match status" value="1"/>
</dbReference>
<dbReference type="InterPro" id="IPR014710">
    <property type="entry name" value="RmlC-like_jellyroll"/>
</dbReference>
<reference evidence="3" key="1">
    <citation type="journal article" date="2019" name="Int. J. Syst. Evol. Microbiol.">
        <title>The Global Catalogue of Microorganisms (GCM) 10K type strain sequencing project: providing services to taxonomists for standard genome sequencing and annotation.</title>
        <authorList>
            <consortium name="The Broad Institute Genomics Platform"/>
            <consortium name="The Broad Institute Genome Sequencing Center for Infectious Disease"/>
            <person name="Wu L."/>
            <person name="Ma J."/>
        </authorList>
    </citation>
    <scope>NUCLEOTIDE SEQUENCE [LARGE SCALE GENOMIC DNA]</scope>
    <source>
        <strain evidence="3">KCTC 52237</strain>
    </source>
</reference>
<keyword evidence="3" id="KW-1185">Reference proteome</keyword>
<name>A0ABV7FE34_9GAMM</name>
<dbReference type="Gene3D" id="2.60.120.10">
    <property type="entry name" value="Jelly Rolls"/>
    <property type="match status" value="1"/>
</dbReference>
<dbReference type="InterPro" id="IPR003347">
    <property type="entry name" value="JmjC_dom"/>
</dbReference>
<dbReference type="Proteomes" id="UP001595555">
    <property type="component" value="Unassembled WGS sequence"/>
</dbReference>
<protein>
    <submittedName>
        <fullName evidence="2">Cupin-like domain-containing protein</fullName>
    </submittedName>
</protein>